<evidence type="ECO:0000313" key="2">
    <source>
        <dbReference type="Proteomes" id="UP000789860"/>
    </source>
</evidence>
<comment type="caution">
    <text evidence="1">The sequence shown here is derived from an EMBL/GenBank/DDBJ whole genome shotgun (WGS) entry which is preliminary data.</text>
</comment>
<proteinExistence type="predicted"/>
<feature type="non-terminal residue" evidence="1">
    <location>
        <position position="1"/>
    </location>
</feature>
<gene>
    <name evidence="1" type="ORF">SCALOS_LOCUS9396</name>
</gene>
<reference evidence="1" key="1">
    <citation type="submission" date="2021-06" db="EMBL/GenBank/DDBJ databases">
        <authorList>
            <person name="Kallberg Y."/>
            <person name="Tangrot J."/>
            <person name="Rosling A."/>
        </authorList>
    </citation>
    <scope>NUCLEOTIDE SEQUENCE</scope>
    <source>
        <strain evidence="1">AU212A</strain>
    </source>
</reference>
<protein>
    <submittedName>
        <fullName evidence="1">2152_t:CDS:1</fullName>
    </submittedName>
</protein>
<keyword evidence="2" id="KW-1185">Reference proteome</keyword>
<sequence length="51" mass="5679">ELLNYMNRTVSLGESNTCILIRPFGYGKTTLVKKAIDLHVIKLVTTRATKG</sequence>
<name>A0ACA9NWN7_9GLOM</name>
<evidence type="ECO:0000313" key="1">
    <source>
        <dbReference type="EMBL" id="CAG8671538.1"/>
    </source>
</evidence>
<organism evidence="1 2">
    <name type="scientific">Scutellospora calospora</name>
    <dbReference type="NCBI Taxonomy" id="85575"/>
    <lineage>
        <taxon>Eukaryota</taxon>
        <taxon>Fungi</taxon>
        <taxon>Fungi incertae sedis</taxon>
        <taxon>Mucoromycota</taxon>
        <taxon>Glomeromycotina</taxon>
        <taxon>Glomeromycetes</taxon>
        <taxon>Diversisporales</taxon>
        <taxon>Gigasporaceae</taxon>
        <taxon>Scutellospora</taxon>
    </lineage>
</organism>
<feature type="non-terminal residue" evidence="1">
    <location>
        <position position="51"/>
    </location>
</feature>
<dbReference type="Proteomes" id="UP000789860">
    <property type="component" value="Unassembled WGS sequence"/>
</dbReference>
<accession>A0ACA9NWN7</accession>
<dbReference type="EMBL" id="CAJVPM010028974">
    <property type="protein sequence ID" value="CAG8671538.1"/>
    <property type="molecule type" value="Genomic_DNA"/>
</dbReference>